<dbReference type="AlphaFoldDB" id="A0A8T1JJW0"/>
<gene>
    <name evidence="1" type="ORF">PC117_g20598</name>
</gene>
<organism evidence="1 2">
    <name type="scientific">Phytophthora cactorum</name>
    <dbReference type="NCBI Taxonomy" id="29920"/>
    <lineage>
        <taxon>Eukaryota</taxon>
        <taxon>Sar</taxon>
        <taxon>Stramenopiles</taxon>
        <taxon>Oomycota</taxon>
        <taxon>Peronosporomycetes</taxon>
        <taxon>Peronosporales</taxon>
        <taxon>Peronosporaceae</taxon>
        <taxon>Phytophthora</taxon>
    </lineage>
</organism>
<evidence type="ECO:0000313" key="2">
    <source>
        <dbReference type="Proteomes" id="UP000736787"/>
    </source>
</evidence>
<evidence type="ECO:0000313" key="1">
    <source>
        <dbReference type="EMBL" id="KAG2906050.1"/>
    </source>
</evidence>
<name>A0A8T1JJW0_9STRA</name>
<dbReference type="Proteomes" id="UP000736787">
    <property type="component" value="Unassembled WGS sequence"/>
</dbReference>
<protein>
    <submittedName>
        <fullName evidence="1">Uncharacterized protein</fullName>
    </submittedName>
</protein>
<comment type="caution">
    <text evidence="1">The sequence shown here is derived from an EMBL/GenBank/DDBJ whole genome shotgun (WGS) entry which is preliminary data.</text>
</comment>
<dbReference type="EMBL" id="RCMK01000973">
    <property type="protein sequence ID" value="KAG2906050.1"/>
    <property type="molecule type" value="Genomic_DNA"/>
</dbReference>
<proteinExistence type="predicted"/>
<sequence length="36" mass="3739">MAVKVTALKFESAALAATSGTGQEALFNNLIQSLRS</sequence>
<reference evidence="1" key="1">
    <citation type="submission" date="2018-10" db="EMBL/GenBank/DDBJ databases">
        <title>Effector identification in a new, highly contiguous assembly of the strawberry crown rot pathogen Phytophthora cactorum.</title>
        <authorList>
            <person name="Armitage A.D."/>
            <person name="Nellist C.F."/>
            <person name="Bates H."/>
            <person name="Vickerstaff R.J."/>
            <person name="Harrison R.J."/>
        </authorList>
    </citation>
    <scope>NUCLEOTIDE SEQUENCE</scope>
    <source>
        <strain evidence="1">4040</strain>
    </source>
</reference>
<accession>A0A8T1JJW0</accession>